<keyword evidence="3" id="KW-1185">Reference proteome</keyword>
<dbReference type="PANTHER" id="PTHR11505">
    <property type="entry name" value="L1 TRANSPOSABLE ELEMENT-RELATED"/>
    <property type="match status" value="1"/>
</dbReference>
<feature type="compositionally biased region" description="Polar residues" evidence="1">
    <location>
        <begin position="289"/>
        <end position="315"/>
    </location>
</feature>
<feature type="region of interest" description="Disordered" evidence="1">
    <location>
        <begin position="1"/>
        <end position="40"/>
    </location>
</feature>
<dbReference type="Proteomes" id="UP001066276">
    <property type="component" value="Chromosome 7"/>
</dbReference>
<evidence type="ECO:0008006" key="4">
    <source>
        <dbReference type="Google" id="ProtNLM"/>
    </source>
</evidence>
<evidence type="ECO:0000313" key="2">
    <source>
        <dbReference type="EMBL" id="KAJ1127814.1"/>
    </source>
</evidence>
<dbReference type="Gene3D" id="3.30.70.1820">
    <property type="entry name" value="L1 transposable element, RRM domain"/>
    <property type="match status" value="1"/>
</dbReference>
<feature type="region of interest" description="Disordered" evidence="1">
    <location>
        <begin position="359"/>
        <end position="378"/>
    </location>
</feature>
<reference evidence="2" key="1">
    <citation type="journal article" date="2022" name="bioRxiv">
        <title>Sequencing and chromosome-scale assembly of the giantPleurodeles waltlgenome.</title>
        <authorList>
            <person name="Brown T."/>
            <person name="Elewa A."/>
            <person name="Iarovenko S."/>
            <person name="Subramanian E."/>
            <person name="Araus A.J."/>
            <person name="Petzold A."/>
            <person name="Susuki M."/>
            <person name="Suzuki K.-i.T."/>
            <person name="Hayashi T."/>
            <person name="Toyoda A."/>
            <person name="Oliveira C."/>
            <person name="Osipova E."/>
            <person name="Leigh N.D."/>
            <person name="Simon A."/>
            <person name="Yun M.H."/>
        </authorList>
    </citation>
    <scope>NUCLEOTIDE SEQUENCE</scope>
    <source>
        <strain evidence="2">20211129_DDA</strain>
        <tissue evidence="2">Liver</tissue>
    </source>
</reference>
<feature type="region of interest" description="Disordered" evidence="1">
    <location>
        <begin position="289"/>
        <end position="332"/>
    </location>
</feature>
<evidence type="ECO:0000256" key="1">
    <source>
        <dbReference type="SAM" id="MobiDB-lite"/>
    </source>
</evidence>
<comment type="caution">
    <text evidence="2">The sequence shown here is derived from an EMBL/GenBank/DDBJ whole genome shotgun (WGS) entry which is preliminary data.</text>
</comment>
<name>A0AAV7PJ39_PLEWA</name>
<sequence>MPRGKATGKATGKPARQLLFSEALRQQKHPPTEDPSPLPCANMADDMQGATMDRILQEISAVGRKLEGMDNAMVALTAETRSMRLDIAGFQSQISRLDQRVATVESQVASWTDRDLELSHLRSKLTDLEDRSHRNNVRLLGFPEGAEGADIFSYLRDILPKLTDITLDPPLEFQRAHRLGPKRQDGSDRPRPIIVCMLRHLQACQLLQMAQTQGPLRLGNLEIRISADFSKETADRRRALLSFRTQLRRLDVKFGLFEPARMWIIKNGKSQKFCNPEDLRAFLESLQDQMQDQTQSMETTVQTTQSTRGPSSGTSRPAPASEPEVRSTIDPQIRVRGLERLAKSYDERGQVLQAVVMDTQLLDRDKSRSPLKPTMDPT</sequence>
<evidence type="ECO:0000313" key="3">
    <source>
        <dbReference type="Proteomes" id="UP001066276"/>
    </source>
</evidence>
<dbReference type="EMBL" id="JANPWB010000011">
    <property type="protein sequence ID" value="KAJ1127814.1"/>
    <property type="molecule type" value="Genomic_DNA"/>
</dbReference>
<gene>
    <name evidence="2" type="ORF">NDU88_006207</name>
</gene>
<protein>
    <recommendedName>
        <fullName evidence="4">L1 transposable element RRM domain-containing protein</fullName>
    </recommendedName>
</protein>
<dbReference type="AlphaFoldDB" id="A0AAV7PJ39"/>
<organism evidence="2 3">
    <name type="scientific">Pleurodeles waltl</name>
    <name type="common">Iberian ribbed newt</name>
    <dbReference type="NCBI Taxonomy" id="8319"/>
    <lineage>
        <taxon>Eukaryota</taxon>
        <taxon>Metazoa</taxon>
        <taxon>Chordata</taxon>
        <taxon>Craniata</taxon>
        <taxon>Vertebrata</taxon>
        <taxon>Euteleostomi</taxon>
        <taxon>Amphibia</taxon>
        <taxon>Batrachia</taxon>
        <taxon>Caudata</taxon>
        <taxon>Salamandroidea</taxon>
        <taxon>Salamandridae</taxon>
        <taxon>Pleurodelinae</taxon>
        <taxon>Pleurodeles</taxon>
    </lineage>
</organism>
<dbReference type="InterPro" id="IPR004244">
    <property type="entry name" value="Transposase_22"/>
</dbReference>
<accession>A0AAV7PJ39</accession>
<proteinExistence type="predicted"/>